<organism evidence="1 2">
    <name type="scientific">Rhodopseudomonas pseudopalustris</name>
    <dbReference type="NCBI Taxonomy" id="1513892"/>
    <lineage>
        <taxon>Bacteria</taxon>
        <taxon>Pseudomonadati</taxon>
        <taxon>Pseudomonadota</taxon>
        <taxon>Alphaproteobacteria</taxon>
        <taxon>Hyphomicrobiales</taxon>
        <taxon>Nitrobacteraceae</taxon>
        <taxon>Rhodopseudomonas</taxon>
    </lineage>
</organism>
<dbReference type="EMBL" id="FODT01000012">
    <property type="protein sequence ID" value="SEP27547.1"/>
    <property type="molecule type" value="Genomic_DNA"/>
</dbReference>
<dbReference type="OrthoDB" id="8432530at2"/>
<protein>
    <submittedName>
        <fullName evidence="1">Uncharacterized protein</fullName>
    </submittedName>
</protein>
<proteinExistence type="predicted"/>
<evidence type="ECO:0000313" key="2">
    <source>
        <dbReference type="Proteomes" id="UP000199615"/>
    </source>
</evidence>
<keyword evidence="2" id="KW-1185">Reference proteome</keyword>
<gene>
    <name evidence="1" type="ORF">SAMN05444123_112133</name>
</gene>
<dbReference type="RefSeq" id="WP_092685958.1">
    <property type="nucleotide sequence ID" value="NZ_FODT01000012.1"/>
</dbReference>
<reference evidence="2" key="1">
    <citation type="submission" date="2016-10" db="EMBL/GenBank/DDBJ databases">
        <authorList>
            <person name="Varghese N."/>
            <person name="Submissions S."/>
        </authorList>
    </citation>
    <scope>NUCLEOTIDE SEQUENCE [LARGE SCALE GENOMIC DNA]</scope>
    <source>
        <strain evidence="2">DSM 123</strain>
    </source>
</reference>
<evidence type="ECO:0000313" key="1">
    <source>
        <dbReference type="EMBL" id="SEP27547.1"/>
    </source>
</evidence>
<dbReference type="Proteomes" id="UP000199615">
    <property type="component" value="Unassembled WGS sequence"/>
</dbReference>
<dbReference type="AlphaFoldDB" id="A0A1H8WJE4"/>
<name>A0A1H8WJE4_9BRAD</name>
<sequence length="976" mass="103604">MIEVEAPDGSIVEFPDGTDRGTMAAAMQKRFAGPSLSSVGADANRTLAQQPEVMDANAGADIAALSAAANPPVPSTMDRIKSAIMGGGTTLANVADQAAYVPAGIRRGLSKIVGLPVDLVNAGLSWTGLPVSQKPVGGSAQLDDLLRLNGAIPDVRPPSTATERMLTRGAEEIGAAALPVGAAIHAGRMGVQAARELPVLARMFVEPAAINPAGFAGKEMATAAAAGGGAAVASEAARAGGAKEHGAWANTADILGAVGGAAGLGAARMVGGPAKDIAQAIFQPDKFSNKNVTEAVVDRIANNADTLPKVEGKPVDTQPLVDAITRGSQVDAVIPGFKDGVADRTGDAGLANLEYGRQSGPSAMRFTARRTENAAAVDRAINRNAPDGNPADLRAELGLERDRRLMDASVQSQNAADDFERATQSLHPVLVGEGRGANIRAALEGASEQARDMLAAAWTPINRSSAHVDMAPLASDFAGVRRGLSTAEAERFRPPEVEIPQRLSGERPVDPPRLDAQGEPVTETIVQPIREVTGLRSALTDASREALTAGRTNEARIIDQHVTALDNYLDNAVPPELRVDYEAARAATVDYHDRFTRPQTAIAQTLDRTEGVYRQPDSAVAQKFVQADEGRIDDFRALMREAGNDERVVSSVRDQILADVRDRKLLDRPDQLRDYLTRYSTILSDQRFDGTRQELDNAAGLRAALTRAQEAETGLVRDLGTPDTPGRGTIGRYLQYGDERSQDALKGVLASNKPGAAMDELLSFVNNDPAAVAGARKSFWDLMQSKTRSNGETTRTLDGTQPWMPNKLKNFLDEPGNAAVAERLYRGDPEHLSNVRRIADELQNVDLRSRTRVPNTSGTAQSISQVLTPETLQSRFYAYKRGQTSLGFMLTALGSVVARRAVRGAQGEAIEKLLDRALLDPELAARLLSEGNPANRAALARTAKTYLGNEASTLTEILTAKPPGEEDPIKDAITKK</sequence>
<accession>A0A1H8WJE4</accession>